<name>A0A0K0DFT1_ANGCA</name>
<dbReference type="InterPro" id="IPR055473">
    <property type="entry name" value="DUF7045"/>
</dbReference>
<dbReference type="PANTHER" id="PTHR22255">
    <property type="entry name" value="LP06548P"/>
    <property type="match status" value="1"/>
</dbReference>
<sequence>MSLKCIGSFVGSVAERYIIVLNEESEEYRCGLLMPSTTQDIFVYFSKDSSCALLTENSAFEKYSLTQVNSEHIASPCQFPSWIRGQYDSLTVTADWLQYDQLAEVAVTSRCVHVNENRVLVYSETKCTYATPADLRTLDCFNVSIDCDDSTKMKITASHCSTDVIFDSRQYQCIASWKDENSLYIYTTRDQQKHSCFVAQYSSNRLYLSSTGPHCIRDFNFSENSEKTIVLQEESELYGTPWLSLKQMSS</sequence>
<proteinExistence type="predicted"/>
<dbReference type="WBParaSite" id="ACAC_0000984901-mRNA-1">
    <property type="protein sequence ID" value="ACAC_0000984901-mRNA-1"/>
    <property type="gene ID" value="ACAC_0000984901"/>
</dbReference>
<evidence type="ECO:0000313" key="4">
    <source>
        <dbReference type="WBParaSite" id="ACAC_0000984901-mRNA-1"/>
    </source>
</evidence>
<dbReference type="InterPro" id="IPR055470">
    <property type="entry name" value="DUF7042"/>
</dbReference>
<protein>
    <submittedName>
        <fullName evidence="4">WD_REPEATS_REGION domain-containing protein</fullName>
    </submittedName>
</protein>
<feature type="domain" description="DUF7042" evidence="1">
    <location>
        <begin position="2"/>
        <end position="66"/>
    </location>
</feature>
<organism evidence="3 4">
    <name type="scientific">Angiostrongylus cantonensis</name>
    <name type="common">Rat lungworm</name>
    <dbReference type="NCBI Taxonomy" id="6313"/>
    <lineage>
        <taxon>Eukaryota</taxon>
        <taxon>Metazoa</taxon>
        <taxon>Ecdysozoa</taxon>
        <taxon>Nematoda</taxon>
        <taxon>Chromadorea</taxon>
        <taxon>Rhabditida</taxon>
        <taxon>Rhabditina</taxon>
        <taxon>Rhabditomorpha</taxon>
        <taxon>Strongyloidea</taxon>
        <taxon>Metastrongylidae</taxon>
        <taxon>Angiostrongylus</taxon>
    </lineage>
</organism>
<dbReference type="STRING" id="6313.A0A0K0DFT1"/>
<feature type="domain" description="DUF7045" evidence="2">
    <location>
        <begin position="127"/>
        <end position="221"/>
    </location>
</feature>
<evidence type="ECO:0000259" key="1">
    <source>
        <dbReference type="Pfam" id="PF23069"/>
    </source>
</evidence>
<dbReference type="Pfam" id="PF23069">
    <property type="entry name" value="DUF7042"/>
    <property type="match status" value="1"/>
</dbReference>
<keyword evidence="3" id="KW-1185">Reference proteome</keyword>
<accession>A0A0K0DFT1</accession>
<dbReference type="AlphaFoldDB" id="A0A0K0DFT1"/>
<dbReference type="Pfam" id="PF23073">
    <property type="entry name" value="DUF7045"/>
    <property type="match status" value="1"/>
</dbReference>
<dbReference type="PANTHER" id="PTHR22255:SF4">
    <property type="entry name" value="CATION-INDEPENDENT MANNOSE-6-PHOSPHATE RECEPTOR"/>
    <property type="match status" value="1"/>
</dbReference>
<reference evidence="3" key="1">
    <citation type="submission" date="2012-09" db="EMBL/GenBank/DDBJ databases">
        <authorList>
            <person name="Martin A.A."/>
        </authorList>
    </citation>
    <scope>NUCLEOTIDE SEQUENCE</scope>
</reference>
<evidence type="ECO:0000259" key="2">
    <source>
        <dbReference type="Pfam" id="PF23073"/>
    </source>
</evidence>
<evidence type="ECO:0000313" key="3">
    <source>
        <dbReference type="Proteomes" id="UP000035642"/>
    </source>
</evidence>
<dbReference type="Proteomes" id="UP000035642">
    <property type="component" value="Unassembled WGS sequence"/>
</dbReference>
<reference evidence="4" key="2">
    <citation type="submission" date="2017-02" db="UniProtKB">
        <authorList>
            <consortium name="WormBaseParasite"/>
        </authorList>
    </citation>
    <scope>IDENTIFICATION</scope>
</reference>